<feature type="compositionally biased region" description="Basic and acidic residues" evidence="1">
    <location>
        <begin position="47"/>
        <end position="62"/>
    </location>
</feature>
<proteinExistence type="predicted"/>
<organism evidence="2 3">
    <name type="scientific">Pseudocercospora fuligena</name>
    <dbReference type="NCBI Taxonomy" id="685502"/>
    <lineage>
        <taxon>Eukaryota</taxon>
        <taxon>Fungi</taxon>
        <taxon>Dikarya</taxon>
        <taxon>Ascomycota</taxon>
        <taxon>Pezizomycotina</taxon>
        <taxon>Dothideomycetes</taxon>
        <taxon>Dothideomycetidae</taxon>
        <taxon>Mycosphaerellales</taxon>
        <taxon>Mycosphaerellaceae</taxon>
        <taxon>Pseudocercospora</taxon>
    </lineage>
</organism>
<evidence type="ECO:0000313" key="3">
    <source>
        <dbReference type="Proteomes" id="UP000660729"/>
    </source>
</evidence>
<sequence>MYGNMSKQDFDSTQLGAMADERLIRAFPDEDMTAGARLERFHLIEEYKERPAPKPKAQKRETPVTQNSTPEIADGTPTKKVKGYKTVEDYPEEIMDEEIFAGEADRIRYGTLIRLAKKYSVGQIANQVNSHHPKALTAQTVSDRLQSAYKFIAGRTQRTVADVKAEVEDARRDNGLVANGRKTMRAM</sequence>
<comment type="caution">
    <text evidence="2">The sequence shown here is derived from an EMBL/GenBank/DDBJ whole genome shotgun (WGS) entry which is preliminary data.</text>
</comment>
<protein>
    <submittedName>
        <fullName evidence="2">Uncharacterized protein</fullName>
    </submittedName>
</protein>
<feature type="region of interest" description="Disordered" evidence="1">
    <location>
        <begin position="47"/>
        <end position="78"/>
    </location>
</feature>
<dbReference type="Proteomes" id="UP000660729">
    <property type="component" value="Unassembled WGS sequence"/>
</dbReference>
<dbReference type="EMBL" id="JABCIY010000213">
    <property type="protein sequence ID" value="KAF7188167.1"/>
    <property type="molecule type" value="Genomic_DNA"/>
</dbReference>
<name>A0A8H6RCX7_9PEZI</name>
<evidence type="ECO:0000256" key="1">
    <source>
        <dbReference type="SAM" id="MobiDB-lite"/>
    </source>
</evidence>
<dbReference type="AlphaFoldDB" id="A0A8H6RCX7"/>
<gene>
    <name evidence="2" type="ORF">HII31_10452</name>
</gene>
<reference evidence="2" key="1">
    <citation type="submission" date="2020-04" db="EMBL/GenBank/DDBJ databases">
        <title>Draft genome resource of the tomato pathogen Pseudocercospora fuligena.</title>
        <authorList>
            <person name="Zaccaron A."/>
        </authorList>
    </citation>
    <scope>NUCLEOTIDE SEQUENCE</scope>
    <source>
        <strain evidence="2">PF001</strain>
    </source>
</reference>
<accession>A0A8H6RCX7</accession>
<keyword evidence="3" id="KW-1185">Reference proteome</keyword>
<evidence type="ECO:0000313" key="2">
    <source>
        <dbReference type="EMBL" id="KAF7188167.1"/>
    </source>
</evidence>
<dbReference type="OrthoDB" id="3631686at2759"/>